<sequence length="232" mass="24997">MLSYSSGDSLAHRLDPRTKLAVQIGFVVAAFAHTTPRGLALLTVLALAILAGARLSPLSALYAYRFALPFLAVGPLIEGVTLSGFDPVTARETALASYRVLLILLVSAVYVRSTPVRESRAAIQWTIPGKPGAFLGMGAAFVFRLFPLLVTDLKRAREAMAIRLASERPVHERMALLAVTGVDRALSRADDFSLALRARCFVWNPTLPRLAFARLDTPALGFAAALVVWALV</sequence>
<accession>A0ABD5V5C5</accession>
<dbReference type="InterPro" id="IPR003339">
    <property type="entry name" value="ABC/ECF_trnsptr_transmembrane"/>
</dbReference>
<comment type="caution">
    <text evidence="7">The sequence shown here is derived from an EMBL/GenBank/DDBJ whole genome shotgun (WGS) entry which is preliminary data.</text>
</comment>
<comment type="subcellular location">
    <subcellularLocation>
        <location evidence="1">Membrane</location>
        <topology evidence="1">Multi-pass membrane protein</topology>
    </subcellularLocation>
</comment>
<evidence type="ECO:0000256" key="5">
    <source>
        <dbReference type="ARBA" id="ARBA00023136"/>
    </source>
</evidence>
<evidence type="ECO:0000313" key="8">
    <source>
        <dbReference type="Proteomes" id="UP001596312"/>
    </source>
</evidence>
<name>A0ABD5V5C5_9EURY</name>
<dbReference type="AlphaFoldDB" id="A0ABD5V5C5"/>
<dbReference type="InterPro" id="IPR051611">
    <property type="entry name" value="ECF_transporter_component"/>
</dbReference>
<organism evidence="7 8">
    <name type="scientific">Halalkalicoccus tibetensis</name>
    <dbReference type="NCBI Taxonomy" id="175632"/>
    <lineage>
        <taxon>Archaea</taxon>
        <taxon>Methanobacteriati</taxon>
        <taxon>Methanobacteriota</taxon>
        <taxon>Stenosarchaea group</taxon>
        <taxon>Halobacteria</taxon>
        <taxon>Halobacteriales</taxon>
        <taxon>Halococcaceae</taxon>
        <taxon>Halalkalicoccus</taxon>
    </lineage>
</organism>
<keyword evidence="3 6" id="KW-0812">Transmembrane</keyword>
<evidence type="ECO:0000256" key="6">
    <source>
        <dbReference type="SAM" id="Phobius"/>
    </source>
</evidence>
<dbReference type="Proteomes" id="UP001596312">
    <property type="component" value="Unassembled WGS sequence"/>
</dbReference>
<dbReference type="Pfam" id="PF02361">
    <property type="entry name" value="CbiQ"/>
    <property type="match status" value="1"/>
</dbReference>
<keyword evidence="8" id="KW-1185">Reference proteome</keyword>
<evidence type="ECO:0000256" key="4">
    <source>
        <dbReference type="ARBA" id="ARBA00022989"/>
    </source>
</evidence>
<proteinExistence type="predicted"/>
<evidence type="ECO:0000256" key="3">
    <source>
        <dbReference type="ARBA" id="ARBA00022692"/>
    </source>
</evidence>
<keyword evidence="2" id="KW-1003">Cell membrane</keyword>
<feature type="transmembrane region" description="Helical" evidence="6">
    <location>
        <begin position="132"/>
        <end position="150"/>
    </location>
</feature>
<evidence type="ECO:0000313" key="7">
    <source>
        <dbReference type="EMBL" id="MFC6905319.1"/>
    </source>
</evidence>
<keyword evidence="4 6" id="KW-1133">Transmembrane helix</keyword>
<gene>
    <name evidence="7" type="ORF">ACFQGH_08950</name>
</gene>
<reference evidence="7 8" key="1">
    <citation type="journal article" date="2019" name="Int. J. Syst. Evol. Microbiol.">
        <title>The Global Catalogue of Microorganisms (GCM) 10K type strain sequencing project: providing services to taxonomists for standard genome sequencing and annotation.</title>
        <authorList>
            <consortium name="The Broad Institute Genomics Platform"/>
            <consortium name="The Broad Institute Genome Sequencing Center for Infectious Disease"/>
            <person name="Wu L."/>
            <person name="Ma J."/>
        </authorList>
    </citation>
    <scope>NUCLEOTIDE SEQUENCE [LARGE SCALE GENOMIC DNA]</scope>
    <source>
        <strain evidence="7 8">CGMCC 1.3240</strain>
    </source>
</reference>
<feature type="transmembrane region" description="Helical" evidence="6">
    <location>
        <begin position="94"/>
        <end position="111"/>
    </location>
</feature>
<dbReference type="CDD" id="cd16914">
    <property type="entry name" value="EcfT"/>
    <property type="match status" value="1"/>
</dbReference>
<dbReference type="EMBL" id="JBHSXQ010000003">
    <property type="protein sequence ID" value="MFC6905319.1"/>
    <property type="molecule type" value="Genomic_DNA"/>
</dbReference>
<feature type="transmembrane region" description="Helical" evidence="6">
    <location>
        <begin position="62"/>
        <end position="82"/>
    </location>
</feature>
<keyword evidence="5 6" id="KW-0472">Membrane</keyword>
<feature type="transmembrane region" description="Helical" evidence="6">
    <location>
        <begin position="20"/>
        <end position="50"/>
    </location>
</feature>
<dbReference type="GO" id="GO:0005886">
    <property type="term" value="C:plasma membrane"/>
    <property type="evidence" value="ECO:0007669"/>
    <property type="project" value="UniProtKB-ARBA"/>
</dbReference>
<dbReference type="PANTHER" id="PTHR34857">
    <property type="entry name" value="SLL0384 PROTEIN"/>
    <property type="match status" value="1"/>
</dbReference>
<evidence type="ECO:0000256" key="1">
    <source>
        <dbReference type="ARBA" id="ARBA00004141"/>
    </source>
</evidence>
<protein>
    <submittedName>
        <fullName evidence="7">Energy-coupling factor transporter transmembrane protein EcfT</fullName>
    </submittedName>
</protein>
<evidence type="ECO:0000256" key="2">
    <source>
        <dbReference type="ARBA" id="ARBA00022475"/>
    </source>
</evidence>
<dbReference type="PANTHER" id="PTHR34857:SF2">
    <property type="entry name" value="SLL0384 PROTEIN"/>
    <property type="match status" value="1"/>
</dbReference>
<dbReference type="RefSeq" id="WP_340603844.1">
    <property type="nucleotide sequence ID" value="NZ_JBBMXV010000003.1"/>
</dbReference>